<evidence type="ECO:0000256" key="5">
    <source>
        <dbReference type="ARBA" id="ARBA00022833"/>
    </source>
</evidence>
<dbReference type="PANTHER" id="PTHR24406">
    <property type="entry name" value="TRANSCRIPTIONAL REPRESSOR CTCFL-RELATED"/>
    <property type="match status" value="1"/>
</dbReference>
<dbReference type="GO" id="GO:0005634">
    <property type="term" value="C:nucleus"/>
    <property type="evidence" value="ECO:0007669"/>
    <property type="project" value="UniProtKB-SubCell"/>
</dbReference>
<dbReference type="PROSITE" id="PS00028">
    <property type="entry name" value="ZINC_FINGER_C2H2_1"/>
    <property type="match status" value="3"/>
</dbReference>
<evidence type="ECO:0000256" key="2">
    <source>
        <dbReference type="ARBA" id="ARBA00022723"/>
    </source>
</evidence>
<evidence type="ECO:0000259" key="9">
    <source>
        <dbReference type="PROSITE" id="PS50157"/>
    </source>
</evidence>
<feature type="region of interest" description="Disordered" evidence="8">
    <location>
        <begin position="158"/>
        <end position="195"/>
    </location>
</feature>
<evidence type="ECO:0000256" key="8">
    <source>
        <dbReference type="SAM" id="MobiDB-lite"/>
    </source>
</evidence>
<dbReference type="Pfam" id="PF00096">
    <property type="entry name" value="zf-C2H2"/>
    <property type="match status" value="3"/>
</dbReference>
<dbReference type="SUPFAM" id="SSF57667">
    <property type="entry name" value="beta-beta-alpha zinc fingers"/>
    <property type="match status" value="2"/>
</dbReference>
<dbReference type="Proteomes" id="UP001367676">
    <property type="component" value="Unassembled WGS sequence"/>
</dbReference>
<name>A0AAN9Y9B0_9HEMI</name>
<evidence type="ECO:0000256" key="7">
    <source>
        <dbReference type="PROSITE-ProRule" id="PRU00042"/>
    </source>
</evidence>
<dbReference type="InterPro" id="IPR036236">
    <property type="entry name" value="Znf_C2H2_sf"/>
</dbReference>
<dbReference type="GO" id="GO:0008270">
    <property type="term" value="F:zinc ion binding"/>
    <property type="evidence" value="ECO:0007669"/>
    <property type="project" value="UniProtKB-KW"/>
</dbReference>
<dbReference type="SMART" id="SM00355">
    <property type="entry name" value="ZnF_C2H2"/>
    <property type="match status" value="6"/>
</dbReference>
<accession>A0AAN9Y9B0</accession>
<keyword evidence="3" id="KW-0677">Repeat</keyword>
<dbReference type="InterPro" id="IPR013087">
    <property type="entry name" value="Znf_C2H2_type"/>
</dbReference>
<feature type="region of interest" description="Disordered" evidence="8">
    <location>
        <begin position="286"/>
        <end position="309"/>
    </location>
</feature>
<feature type="compositionally biased region" description="Low complexity" evidence="8">
    <location>
        <begin position="177"/>
        <end position="187"/>
    </location>
</feature>
<keyword evidence="2" id="KW-0479">Metal-binding</keyword>
<dbReference type="InterPro" id="IPR050888">
    <property type="entry name" value="ZnF_C2H2-type_TF"/>
</dbReference>
<feature type="region of interest" description="Disordered" evidence="8">
    <location>
        <begin position="335"/>
        <end position="358"/>
    </location>
</feature>
<dbReference type="Gene3D" id="3.30.160.60">
    <property type="entry name" value="Classic Zinc Finger"/>
    <property type="match status" value="4"/>
</dbReference>
<feature type="compositionally biased region" description="Polar residues" evidence="8">
    <location>
        <begin position="162"/>
        <end position="176"/>
    </location>
</feature>
<keyword evidence="5" id="KW-0862">Zinc</keyword>
<sequence>MQANSMENNSDHFLGGSLEFHNYDEKVDSNDTLVSHTEDFPETKHQKARDQTLAKNNLRRHILRFHGANPTTSHMKTNISFALSECTECNVKFTRRSNLLRHLKKFHDFLAPTKNPELPKIFVSITEEPECNSLKEEENTDNMEYVIEVDPFPVISPLRGETISSEPADSSESVTRSENQLSESSSNQKRESSTKKASKLICEECGVSFSTPFNLKRHKKRLHVGRDDDMFSVVQAIIETTDVKKSPLADTPDNKLFSRTCQQCHILFSSPFNQRRHMKRIHAEKEIDLAASPQPKADSTNRKKSANGSRENRLFCPMCTESDVSFSTPFNLKRHQKRVHPDKELDSSAASQSVTETSAADSPENLLFCPLGTDCNVSFSTPSTLRRHMRRFHQQTESSITAIQEPIVDTVEIKKCPLCDYRENRLNLYVHFNLVHGLQVIIEYQLFDSEAQLDEWLSQIDIEAQFVVRKSDSDRTIISCSQPNGSENFCPAEMIILNESGKCTVHYVKTHVHES</sequence>
<dbReference type="AlphaFoldDB" id="A0AAN9Y9B0"/>
<dbReference type="PROSITE" id="PS50157">
    <property type="entry name" value="ZINC_FINGER_C2H2_2"/>
    <property type="match status" value="3"/>
</dbReference>
<feature type="compositionally biased region" description="Polar residues" evidence="8">
    <location>
        <begin position="348"/>
        <end position="358"/>
    </location>
</feature>
<evidence type="ECO:0000256" key="6">
    <source>
        <dbReference type="ARBA" id="ARBA00023242"/>
    </source>
</evidence>
<feature type="domain" description="C2H2-type" evidence="9">
    <location>
        <begin position="84"/>
        <end position="112"/>
    </location>
</feature>
<comment type="caution">
    <text evidence="10">The sequence shown here is derived from an EMBL/GenBank/DDBJ whole genome shotgun (WGS) entry which is preliminary data.</text>
</comment>
<evidence type="ECO:0000313" key="11">
    <source>
        <dbReference type="Proteomes" id="UP001367676"/>
    </source>
</evidence>
<organism evidence="10 11">
    <name type="scientific">Parthenolecanium corni</name>
    <dbReference type="NCBI Taxonomy" id="536013"/>
    <lineage>
        <taxon>Eukaryota</taxon>
        <taxon>Metazoa</taxon>
        <taxon>Ecdysozoa</taxon>
        <taxon>Arthropoda</taxon>
        <taxon>Hexapoda</taxon>
        <taxon>Insecta</taxon>
        <taxon>Pterygota</taxon>
        <taxon>Neoptera</taxon>
        <taxon>Paraneoptera</taxon>
        <taxon>Hemiptera</taxon>
        <taxon>Sternorrhyncha</taxon>
        <taxon>Coccoidea</taxon>
        <taxon>Coccidae</taxon>
        <taxon>Parthenolecanium</taxon>
    </lineage>
</organism>
<gene>
    <name evidence="10" type="ORF">V9T40_003063</name>
</gene>
<keyword evidence="4 7" id="KW-0863">Zinc-finger</keyword>
<keyword evidence="6" id="KW-0539">Nucleus</keyword>
<protein>
    <recommendedName>
        <fullName evidence="9">C2H2-type domain-containing protein</fullName>
    </recommendedName>
</protein>
<evidence type="ECO:0000256" key="4">
    <source>
        <dbReference type="ARBA" id="ARBA00022771"/>
    </source>
</evidence>
<proteinExistence type="predicted"/>
<feature type="domain" description="C2H2-type" evidence="9">
    <location>
        <begin position="200"/>
        <end position="228"/>
    </location>
</feature>
<evidence type="ECO:0000256" key="1">
    <source>
        <dbReference type="ARBA" id="ARBA00004123"/>
    </source>
</evidence>
<keyword evidence="11" id="KW-1185">Reference proteome</keyword>
<dbReference type="EMBL" id="JBBCAQ010000006">
    <property type="protein sequence ID" value="KAK7603064.1"/>
    <property type="molecule type" value="Genomic_DNA"/>
</dbReference>
<evidence type="ECO:0000313" key="10">
    <source>
        <dbReference type="EMBL" id="KAK7603064.1"/>
    </source>
</evidence>
<comment type="subcellular location">
    <subcellularLocation>
        <location evidence="1">Nucleus</location>
    </subcellularLocation>
</comment>
<evidence type="ECO:0000256" key="3">
    <source>
        <dbReference type="ARBA" id="ARBA00022737"/>
    </source>
</evidence>
<feature type="domain" description="C2H2-type" evidence="9">
    <location>
        <begin position="367"/>
        <end position="398"/>
    </location>
</feature>
<reference evidence="10 11" key="1">
    <citation type="submission" date="2024-03" db="EMBL/GenBank/DDBJ databases">
        <title>Adaptation during the transition from Ophiocordyceps entomopathogen to insect associate is accompanied by gene loss and intensified selection.</title>
        <authorList>
            <person name="Ward C.M."/>
            <person name="Onetto C.A."/>
            <person name="Borneman A.R."/>
        </authorList>
    </citation>
    <scope>NUCLEOTIDE SEQUENCE [LARGE SCALE GENOMIC DNA]</scope>
    <source>
        <strain evidence="10">AWRI1</strain>
        <tissue evidence="10">Single Adult Female</tissue>
    </source>
</reference>